<comment type="caution">
    <text evidence="1">The sequence shown here is derived from an EMBL/GenBank/DDBJ whole genome shotgun (WGS) entry which is preliminary data.</text>
</comment>
<keyword evidence="2" id="KW-1185">Reference proteome</keyword>
<dbReference type="AlphaFoldDB" id="A0A3A2ZMX9"/>
<dbReference type="OrthoDB" id="4356994at2759"/>
<protein>
    <submittedName>
        <fullName evidence="1">Uncharacterized protein</fullName>
    </submittedName>
</protein>
<evidence type="ECO:0000313" key="1">
    <source>
        <dbReference type="EMBL" id="RJE23960.1"/>
    </source>
</evidence>
<dbReference type="InterPro" id="IPR053175">
    <property type="entry name" value="DHMBA_Reg_Transcription_Factor"/>
</dbReference>
<dbReference type="InterPro" id="IPR021858">
    <property type="entry name" value="Fun_TF"/>
</dbReference>
<dbReference type="Pfam" id="PF11951">
    <property type="entry name" value="Fungal_trans_2"/>
    <property type="match status" value="1"/>
</dbReference>
<gene>
    <name evidence="1" type="ORF">PHISCL_03719</name>
</gene>
<organism evidence="1 2">
    <name type="scientific">Aspergillus sclerotialis</name>
    <dbReference type="NCBI Taxonomy" id="2070753"/>
    <lineage>
        <taxon>Eukaryota</taxon>
        <taxon>Fungi</taxon>
        <taxon>Dikarya</taxon>
        <taxon>Ascomycota</taxon>
        <taxon>Pezizomycotina</taxon>
        <taxon>Eurotiomycetes</taxon>
        <taxon>Eurotiomycetidae</taxon>
        <taxon>Eurotiales</taxon>
        <taxon>Aspergillaceae</taxon>
        <taxon>Aspergillus</taxon>
        <taxon>Aspergillus subgen. Polypaecilum</taxon>
    </lineage>
</organism>
<dbReference type="PANTHER" id="PTHR38791">
    <property type="entry name" value="ZN(II)2CYS6 TRANSCRIPTION FACTOR (EUROFUNG)-RELATED-RELATED"/>
    <property type="match status" value="1"/>
</dbReference>
<sequence length="425" mass="49197">MYFQYFPSSSTVKYFMKGWDWSSFSCLYQGPAAANKVVMRMLLAISANDMHRDGLIVRPSGQPTAQDHAHYHYSLAAKEFRELLESPKGCISQEDLEMIFATMFLMVLYEWQFGHCPRNLQLHLRGVRSLLESRPNLFKMKDVNNAFLPVDGADSTAGGSGSSISYILEQLLIWILYVDVSTRPIAPVESSLYDYVLKSGNPALHPDQLHRCARLWARCFWGEKYPDLEVLDDIENHRALELFHEGMGLRYKTWKVVESNGSADVGYTAESLFNEIMEIRDKYSDLFITSKYAGGISARRTLKTIHFAVSTFYAQILFHRRLLWPNTPPSVLHRQSVTNIIEIAHKQYNSDPRALRRMHWALLMAVIETDNVGHRDWIRERIGEFRYFHSEYEWASQVADDVLAEQDVNRGKYVNLGEFLRRRCV</sequence>
<proteinExistence type="predicted"/>
<dbReference type="STRING" id="2070753.A0A3A2ZMX9"/>
<evidence type="ECO:0000313" key="2">
    <source>
        <dbReference type="Proteomes" id="UP000266188"/>
    </source>
</evidence>
<name>A0A3A2ZMX9_9EURO</name>
<reference evidence="2" key="1">
    <citation type="submission" date="2017-02" db="EMBL/GenBank/DDBJ databases">
        <authorList>
            <person name="Tafer H."/>
            <person name="Lopandic K."/>
        </authorList>
    </citation>
    <scope>NUCLEOTIDE SEQUENCE [LARGE SCALE GENOMIC DNA]</scope>
    <source>
        <strain evidence="2">CBS 366.77</strain>
    </source>
</reference>
<accession>A0A3A2ZMX9</accession>
<dbReference type="Proteomes" id="UP000266188">
    <property type="component" value="Unassembled WGS sequence"/>
</dbReference>
<dbReference type="EMBL" id="MVGC01000099">
    <property type="protein sequence ID" value="RJE23960.1"/>
    <property type="molecule type" value="Genomic_DNA"/>
</dbReference>
<dbReference type="PANTHER" id="PTHR38791:SF12">
    <property type="entry name" value="TRANSCRIPTION FACTOR DOMAIN-CONTAINING PROTEIN-RELATED"/>
    <property type="match status" value="1"/>
</dbReference>